<protein>
    <submittedName>
        <fullName evidence="1">Uncharacterized protein</fullName>
    </submittedName>
</protein>
<evidence type="ECO:0000313" key="2">
    <source>
        <dbReference type="Proteomes" id="UP000680866"/>
    </source>
</evidence>
<accession>A0A810ND60</accession>
<dbReference type="AlphaFoldDB" id="A0A810ND60"/>
<organism evidence="1 2">
    <name type="scientific">Polymorphospora rubra</name>
    <dbReference type="NCBI Taxonomy" id="338584"/>
    <lineage>
        <taxon>Bacteria</taxon>
        <taxon>Bacillati</taxon>
        <taxon>Actinomycetota</taxon>
        <taxon>Actinomycetes</taxon>
        <taxon>Micromonosporales</taxon>
        <taxon>Micromonosporaceae</taxon>
        <taxon>Polymorphospora</taxon>
    </lineage>
</organism>
<keyword evidence="2" id="KW-1185">Reference proteome</keyword>
<dbReference type="Proteomes" id="UP000680866">
    <property type="component" value="Chromosome"/>
</dbReference>
<gene>
    <name evidence="1" type="ORF">Prubr_64540</name>
</gene>
<proteinExistence type="predicted"/>
<name>A0A810ND60_9ACTN</name>
<dbReference type="EMBL" id="AP023359">
    <property type="protein sequence ID" value="BCJ69433.1"/>
    <property type="molecule type" value="Genomic_DNA"/>
</dbReference>
<reference evidence="1" key="1">
    <citation type="submission" date="2020-08" db="EMBL/GenBank/DDBJ databases">
        <title>Whole genome shotgun sequence of Polymorphospora rubra NBRC 101157.</title>
        <authorList>
            <person name="Komaki H."/>
            <person name="Tamura T."/>
        </authorList>
    </citation>
    <scope>NUCLEOTIDE SEQUENCE</scope>
    <source>
        <strain evidence="1">NBRC 101157</strain>
    </source>
</reference>
<evidence type="ECO:0000313" key="1">
    <source>
        <dbReference type="EMBL" id="BCJ69433.1"/>
    </source>
</evidence>
<dbReference type="KEGG" id="pry:Prubr_64540"/>
<sequence length="134" mass="14400">MRLVATVAVVDTLARVDRADVRETDDGSTLILSAGGLHVMMIRLRYNGRWGDVDEVINSAGEVATAAVCAWTLIGQVLSLELDRAAAAKLGFPRDCRVRLDLPAEVLSLVRASLLEILYTACFVVDTAEGRVTG</sequence>